<accession>A0A918RIK0</accession>
<evidence type="ECO:0000313" key="2">
    <source>
        <dbReference type="EMBL" id="GHA01370.1"/>
    </source>
</evidence>
<dbReference type="RefSeq" id="WP_229822322.1">
    <property type="nucleotide sequence ID" value="NZ_BMZD01000005.1"/>
</dbReference>
<dbReference type="SUPFAM" id="SSF54427">
    <property type="entry name" value="NTF2-like"/>
    <property type="match status" value="1"/>
</dbReference>
<dbReference type="EMBL" id="BMZD01000005">
    <property type="protein sequence ID" value="GHA01370.1"/>
    <property type="molecule type" value="Genomic_DNA"/>
</dbReference>
<reference evidence="2" key="1">
    <citation type="journal article" date="2014" name="Int. J. Syst. Evol. Microbiol.">
        <title>Complete genome sequence of Corynebacterium casei LMG S-19264T (=DSM 44701T), isolated from a smear-ripened cheese.</title>
        <authorList>
            <consortium name="US DOE Joint Genome Institute (JGI-PGF)"/>
            <person name="Walter F."/>
            <person name="Albersmeier A."/>
            <person name="Kalinowski J."/>
            <person name="Ruckert C."/>
        </authorList>
    </citation>
    <scope>NUCLEOTIDE SEQUENCE</scope>
    <source>
        <strain evidence="2">KCTC 32422</strain>
    </source>
</reference>
<feature type="domain" description="SnoaL-like" evidence="1">
    <location>
        <begin position="9"/>
        <end position="108"/>
    </location>
</feature>
<proteinExistence type="predicted"/>
<dbReference type="Proteomes" id="UP000634139">
    <property type="component" value="Unassembled WGS sequence"/>
</dbReference>
<reference evidence="2" key="2">
    <citation type="submission" date="2020-09" db="EMBL/GenBank/DDBJ databases">
        <authorList>
            <person name="Sun Q."/>
            <person name="Kim S."/>
        </authorList>
    </citation>
    <scope>NUCLEOTIDE SEQUENCE</scope>
    <source>
        <strain evidence="2">KCTC 32422</strain>
    </source>
</reference>
<dbReference type="Pfam" id="PF12680">
    <property type="entry name" value="SnoaL_2"/>
    <property type="match status" value="1"/>
</dbReference>
<keyword evidence="3" id="KW-1185">Reference proteome</keyword>
<gene>
    <name evidence="2" type="ORF">GCM10011617_22630</name>
</gene>
<sequence>MQDMHDLADRFFAAVEAGDIDTVRDCYNPAVAIWHNTDDLEQTRDENLATLAGMARRIADRRYEVLRREVFPGGFVQRHILHGTRADGVRLTLHACILCSVENGRITRLDEYFDSAQVAEFRKFAS</sequence>
<comment type="caution">
    <text evidence="2">The sequence shown here is derived from an EMBL/GenBank/DDBJ whole genome shotgun (WGS) entry which is preliminary data.</text>
</comment>
<dbReference type="InterPro" id="IPR037401">
    <property type="entry name" value="SnoaL-like"/>
</dbReference>
<dbReference type="InterPro" id="IPR032710">
    <property type="entry name" value="NTF2-like_dom_sf"/>
</dbReference>
<organism evidence="2 3">
    <name type="scientific">Novosphingobium arvoryzae</name>
    <dbReference type="NCBI Taxonomy" id="1256514"/>
    <lineage>
        <taxon>Bacteria</taxon>
        <taxon>Pseudomonadati</taxon>
        <taxon>Pseudomonadota</taxon>
        <taxon>Alphaproteobacteria</taxon>
        <taxon>Sphingomonadales</taxon>
        <taxon>Sphingomonadaceae</taxon>
        <taxon>Novosphingobium</taxon>
    </lineage>
</organism>
<evidence type="ECO:0000259" key="1">
    <source>
        <dbReference type="Pfam" id="PF12680"/>
    </source>
</evidence>
<name>A0A918RIK0_9SPHN</name>
<dbReference type="AlphaFoldDB" id="A0A918RIK0"/>
<evidence type="ECO:0000313" key="3">
    <source>
        <dbReference type="Proteomes" id="UP000634139"/>
    </source>
</evidence>
<protein>
    <recommendedName>
        <fullName evidence="1">SnoaL-like domain-containing protein</fullName>
    </recommendedName>
</protein>
<dbReference type="Gene3D" id="3.10.450.50">
    <property type="match status" value="1"/>
</dbReference>